<dbReference type="PROSITE" id="PS00194">
    <property type="entry name" value="THIOREDOXIN_1"/>
    <property type="match status" value="1"/>
</dbReference>
<evidence type="ECO:0000256" key="3">
    <source>
        <dbReference type="ARBA" id="ARBA00023002"/>
    </source>
</evidence>
<dbReference type="EMBL" id="JAKKPZ010000001">
    <property type="protein sequence ID" value="KAI1728705.1"/>
    <property type="molecule type" value="Genomic_DNA"/>
</dbReference>
<evidence type="ECO:0000256" key="4">
    <source>
        <dbReference type="ARBA" id="ARBA00023027"/>
    </source>
</evidence>
<sequence>MNSVLSRSLLSNTSRIGLRFCSSAENASKHFLELVPVKTRSGTIDFEELKKKALLVYFSAGWCGSCRQFTPKLKDFYEQTKDSGLEVVWVSRDKTAEDQMDYYNQNLPPWLYIEYGKGIRDFLKVYEIKTIPAIKLVDVDGNVIDDGARAKIESPSGNPSKTLEEWKKMLKI</sequence>
<dbReference type="PANTHER" id="PTHR13871">
    <property type="entry name" value="THIOREDOXIN"/>
    <property type="match status" value="1"/>
</dbReference>
<keyword evidence="4" id="KW-0520">NAD</keyword>
<dbReference type="InterPro" id="IPR052259">
    <property type="entry name" value="Nucleoredoxin-like"/>
</dbReference>
<protein>
    <recommendedName>
        <fullName evidence="1">protein-disulfide reductase</fullName>
        <ecNumber evidence="1">1.8.1.8</ecNumber>
    </recommendedName>
</protein>
<evidence type="ECO:0000313" key="9">
    <source>
        <dbReference type="EMBL" id="KAI1728705.1"/>
    </source>
</evidence>
<comment type="similarity">
    <text evidence="5">Belongs to the nucleoredoxin family.</text>
</comment>
<proteinExistence type="inferred from homology"/>
<accession>A0AAD4RDL3</accession>
<dbReference type="InterPro" id="IPR036249">
    <property type="entry name" value="Thioredoxin-like_sf"/>
</dbReference>
<keyword evidence="2" id="KW-0677">Repeat</keyword>
<evidence type="ECO:0000313" key="10">
    <source>
        <dbReference type="Proteomes" id="UP001201812"/>
    </source>
</evidence>
<evidence type="ECO:0000256" key="5">
    <source>
        <dbReference type="ARBA" id="ARBA00025782"/>
    </source>
</evidence>
<dbReference type="PANTHER" id="PTHR13871:SF18">
    <property type="entry name" value="THIOREDOXIN DOMAIN-CONTAINING PROTEIN"/>
    <property type="match status" value="1"/>
</dbReference>
<organism evidence="9 10">
    <name type="scientific">Ditylenchus destructor</name>
    <dbReference type="NCBI Taxonomy" id="166010"/>
    <lineage>
        <taxon>Eukaryota</taxon>
        <taxon>Metazoa</taxon>
        <taxon>Ecdysozoa</taxon>
        <taxon>Nematoda</taxon>
        <taxon>Chromadorea</taxon>
        <taxon>Rhabditida</taxon>
        <taxon>Tylenchina</taxon>
        <taxon>Tylenchomorpha</taxon>
        <taxon>Sphaerularioidea</taxon>
        <taxon>Anguinidae</taxon>
        <taxon>Anguininae</taxon>
        <taxon>Ditylenchus</taxon>
    </lineage>
</organism>
<dbReference type="PROSITE" id="PS51352">
    <property type="entry name" value="THIOREDOXIN_2"/>
    <property type="match status" value="1"/>
</dbReference>
<dbReference type="Proteomes" id="UP001201812">
    <property type="component" value="Unassembled WGS sequence"/>
</dbReference>
<keyword evidence="10" id="KW-1185">Reference proteome</keyword>
<comment type="catalytic activity">
    <reaction evidence="7">
        <text>[protein]-dithiol + NADP(+) = [protein]-disulfide + NADPH + H(+)</text>
        <dbReference type="Rhea" id="RHEA:18753"/>
        <dbReference type="Rhea" id="RHEA-COMP:10593"/>
        <dbReference type="Rhea" id="RHEA-COMP:10594"/>
        <dbReference type="ChEBI" id="CHEBI:15378"/>
        <dbReference type="ChEBI" id="CHEBI:29950"/>
        <dbReference type="ChEBI" id="CHEBI:50058"/>
        <dbReference type="ChEBI" id="CHEBI:57783"/>
        <dbReference type="ChEBI" id="CHEBI:58349"/>
        <dbReference type="EC" id="1.8.1.8"/>
    </reaction>
</comment>
<dbReference type="AlphaFoldDB" id="A0AAD4RDL3"/>
<evidence type="ECO:0000259" key="8">
    <source>
        <dbReference type="PROSITE" id="PS51352"/>
    </source>
</evidence>
<dbReference type="Pfam" id="PF13905">
    <property type="entry name" value="Thioredoxin_8"/>
    <property type="match status" value="1"/>
</dbReference>
<gene>
    <name evidence="9" type="ORF">DdX_00903</name>
</gene>
<evidence type="ECO:0000256" key="1">
    <source>
        <dbReference type="ARBA" id="ARBA00012612"/>
    </source>
</evidence>
<comment type="caution">
    <text evidence="9">The sequence shown here is derived from an EMBL/GenBank/DDBJ whole genome shotgun (WGS) entry which is preliminary data.</text>
</comment>
<dbReference type="SUPFAM" id="SSF52833">
    <property type="entry name" value="Thioredoxin-like"/>
    <property type="match status" value="1"/>
</dbReference>
<evidence type="ECO:0000256" key="2">
    <source>
        <dbReference type="ARBA" id="ARBA00022737"/>
    </source>
</evidence>
<dbReference type="InterPro" id="IPR013766">
    <property type="entry name" value="Thioredoxin_domain"/>
</dbReference>
<keyword evidence="3" id="KW-0560">Oxidoreductase</keyword>
<feature type="domain" description="Thioredoxin" evidence="8">
    <location>
        <begin position="23"/>
        <end position="172"/>
    </location>
</feature>
<evidence type="ECO:0000256" key="7">
    <source>
        <dbReference type="ARBA" id="ARBA00047804"/>
    </source>
</evidence>
<dbReference type="EC" id="1.8.1.8" evidence="1"/>
<dbReference type="Gene3D" id="3.40.30.10">
    <property type="entry name" value="Glutaredoxin"/>
    <property type="match status" value="1"/>
</dbReference>
<name>A0AAD4RDL3_9BILA</name>
<dbReference type="InterPro" id="IPR017937">
    <property type="entry name" value="Thioredoxin_CS"/>
</dbReference>
<reference evidence="9" key="1">
    <citation type="submission" date="2022-01" db="EMBL/GenBank/DDBJ databases">
        <title>Genome Sequence Resource for Two Populations of Ditylenchus destructor, the Migratory Endoparasitic Phytonematode.</title>
        <authorList>
            <person name="Zhang H."/>
            <person name="Lin R."/>
            <person name="Xie B."/>
        </authorList>
    </citation>
    <scope>NUCLEOTIDE SEQUENCE</scope>
    <source>
        <strain evidence="9">BazhouSP</strain>
    </source>
</reference>
<dbReference type="GO" id="GO:0047134">
    <property type="term" value="F:protein-disulfide reductase [NAD(P)H] activity"/>
    <property type="evidence" value="ECO:0007669"/>
    <property type="project" value="UniProtKB-EC"/>
</dbReference>
<evidence type="ECO:0000256" key="6">
    <source>
        <dbReference type="ARBA" id="ARBA00047388"/>
    </source>
</evidence>
<dbReference type="InterPro" id="IPR012336">
    <property type="entry name" value="Thioredoxin-like_fold"/>
</dbReference>
<comment type="catalytic activity">
    <reaction evidence="6">
        <text>[protein]-dithiol + NAD(+) = [protein]-disulfide + NADH + H(+)</text>
        <dbReference type="Rhea" id="RHEA:18749"/>
        <dbReference type="Rhea" id="RHEA-COMP:10593"/>
        <dbReference type="Rhea" id="RHEA-COMP:10594"/>
        <dbReference type="ChEBI" id="CHEBI:15378"/>
        <dbReference type="ChEBI" id="CHEBI:29950"/>
        <dbReference type="ChEBI" id="CHEBI:50058"/>
        <dbReference type="ChEBI" id="CHEBI:57540"/>
        <dbReference type="ChEBI" id="CHEBI:57945"/>
        <dbReference type="EC" id="1.8.1.8"/>
    </reaction>
</comment>